<keyword evidence="3" id="KW-1185">Reference proteome</keyword>
<dbReference type="EMBL" id="FZOB01000003">
    <property type="protein sequence ID" value="SNR68893.1"/>
    <property type="molecule type" value="Genomic_DNA"/>
</dbReference>
<dbReference type="Gene3D" id="3.30.2310.20">
    <property type="entry name" value="RelE-like"/>
    <property type="match status" value="1"/>
</dbReference>
<evidence type="ECO:0000313" key="2">
    <source>
        <dbReference type="EMBL" id="SNR68893.1"/>
    </source>
</evidence>
<keyword evidence="1" id="KW-1277">Toxin-antitoxin system</keyword>
<organism evidence="2 3">
    <name type="scientific">Desulfurobacterium atlanticum</name>
    <dbReference type="NCBI Taxonomy" id="240169"/>
    <lineage>
        <taxon>Bacteria</taxon>
        <taxon>Pseudomonadati</taxon>
        <taxon>Aquificota</taxon>
        <taxon>Aquificia</taxon>
        <taxon>Desulfurobacteriales</taxon>
        <taxon>Desulfurobacteriaceae</taxon>
        <taxon>Desulfurobacterium</taxon>
    </lineage>
</organism>
<accession>A0A238YE62</accession>
<dbReference type="AlphaFoldDB" id="A0A238YE62"/>
<evidence type="ECO:0000256" key="1">
    <source>
        <dbReference type="ARBA" id="ARBA00022649"/>
    </source>
</evidence>
<proteinExistence type="predicted"/>
<reference evidence="3" key="1">
    <citation type="submission" date="2017-06" db="EMBL/GenBank/DDBJ databases">
        <authorList>
            <person name="Varghese N."/>
            <person name="Submissions S."/>
        </authorList>
    </citation>
    <scope>NUCLEOTIDE SEQUENCE [LARGE SCALE GENOMIC DNA]</scope>
    <source>
        <strain evidence="3">DSM 15668</strain>
    </source>
</reference>
<dbReference type="Proteomes" id="UP000198405">
    <property type="component" value="Unassembled WGS sequence"/>
</dbReference>
<sequence length="91" mass="10989">MYKLLFSEVAKKDLEKFTIDERIFIAEKLKYLAENFELLKQTKKVRKLKGSGKFYRFVIARKIRAIFEVKNEEIVILMLRVGKRKDVYRDL</sequence>
<name>A0A238YE62_9BACT</name>
<dbReference type="InterPro" id="IPR007712">
    <property type="entry name" value="RelE/ParE_toxin"/>
</dbReference>
<evidence type="ECO:0000313" key="3">
    <source>
        <dbReference type="Proteomes" id="UP000198405"/>
    </source>
</evidence>
<dbReference type="OrthoDB" id="15005at2"/>
<gene>
    <name evidence="2" type="ORF">SAMN06265340_10344</name>
</gene>
<dbReference type="Pfam" id="PF05016">
    <property type="entry name" value="ParE_toxin"/>
    <property type="match status" value="1"/>
</dbReference>
<dbReference type="RefSeq" id="WP_089322596.1">
    <property type="nucleotide sequence ID" value="NZ_FZOB01000003.1"/>
</dbReference>
<protein>
    <submittedName>
        <fullName evidence="2">mRNA interferase RelE/StbE</fullName>
    </submittedName>
</protein>
<dbReference type="SUPFAM" id="SSF143011">
    <property type="entry name" value="RelE-like"/>
    <property type="match status" value="1"/>
</dbReference>
<dbReference type="InterPro" id="IPR035093">
    <property type="entry name" value="RelE/ParE_toxin_dom_sf"/>
</dbReference>